<dbReference type="Pfam" id="PF04434">
    <property type="entry name" value="SWIM"/>
    <property type="match status" value="1"/>
</dbReference>
<organism evidence="4 5">
    <name type="scientific">Coffea arabica</name>
    <name type="common">Arabian coffee</name>
    <dbReference type="NCBI Taxonomy" id="13443"/>
    <lineage>
        <taxon>Eukaryota</taxon>
        <taxon>Viridiplantae</taxon>
        <taxon>Streptophyta</taxon>
        <taxon>Embryophyta</taxon>
        <taxon>Tracheophyta</taxon>
        <taxon>Spermatophyta</taxon>
        <taxon>Magnoliopsida</taxon>
        <taxon>eudicotyledons</taxon>
        <taxon>Gunneridae</taxon>
        <taxon>Pentapetalae</taxon>
        <taxon>asterids</taxon>
        <taxon>lamiids</taxon>
        <taxon>Gentianales</taxon>
        <taxon>Rubiaceae</taxon>
        <taxon>Ixoroideae</taxon>
        <taxon>Gardenieae complex</taxon>
        <taxon>Bertiereae - Coffeeae clade</taxon>
        <taxon>Coffeeae</taxon>
        <taxon>Coffea</taxon>
    </lineage>
</organism>
<keyword evidence="4" id="KW-1185">Reference proteome</keyword>
<dbReference type="PANTHER" id="PTHR31973">
    <property type="entry name" value="POLYPROTEIN, PUTATIVE-RELATED"/>
    <property type="match status" value="1"/>
</dbReference>
<name>A0A6P6VJT7_COFAR</name>
<dbReference type="OrthoDB" id="125347at2759"/>
<feature type="domain" description="SWIM-type" evidence="3">
    <location>
        <begin position="418"/>
        <end position="450"/>
    </location>
</feature>
<dbReference type="InterPro" id="IPR004332">
    <property type="entry name" value="Transposase_MuDR"/>
</dbReference>
<dbReference type="RefSeq" id="XP_027102956.1">
    <property type="nucleotide sequence ID" value="XM_027247155.1"/>
</dbReference>
<dbReference type="InterPro" id="IPR041670">
    <property type="entry name" value="Znf-CCHC_6"/>
</dbReference>
<feature type="region of interest" description="Disordered" evidence="2">
    <location>
        <begin position="544"/>
        <end position="574"/>
    </location>
</feature>
<dbReference type="Pfam" id="PF15288">
    <property type="entry name" value="zf-CCHC_6"/>
    <property type="match status" value="1"/>
</dbReference>
<protein>
    <recommendedName>
        <fullName evidence="3">SWIM-type domain-containing protein</fullName>
    </recommendedName>
</protein>
<dbReference type="GO" id="GO:0008270">
    <property type="term" value="F:zinc ion binding"/>
    <property type="evidence" value="ECO:0007669"/>
    <property type="project" value="UniProtKB-KW"/>
</dbReference>
<evidence type="ECO:0000313" key="4">
    <source>
        <dbReference type="Proteomes" id="UP001652660"/>
    </source>
</evidence>
<reference evidence="4" key="1">
    <citation type="journal article" date="2025" name="Foods">
        <title>Unveiling the Microbial Signatures of Arabica Coffee Cherries: Insights into Ripeness Specific Diversity, Functional Traits, and Implications for Quality and Safety.</title>
        <authorList>
            <consortium name="RefSeq"/>
            <person name="Tenea G.N."/>
            <person name="Cifuentes V."/>
            <person name="Reyes P."/>
            <person name="Cevallos-Vallejos M."/>
        </authorList>
    </citation>
    <scope>NUCLEOTIDE SEQUENCE [LARGE SCALE GENOMIC DNA]</scope>
</reference>
<keyword evidence="1" id="KW-0862">Zinc</keyword>
<dbReference type="AlphaFoldDB" id="A0A6P6VJT7"/>
<keyword evidence="1" id="KW-0863">Zinc-finger</keyword>
<reference evidence="5" key="2">
    <citation type="submission" date="2025-08" db="UniProtKB">
        <authorList>
            <consortium name="RefSeq"/>
        </authorList>
    </citation>
    <scope>IDENTIFICATION</scope>
    <source>
        <tissue evidence="5">Leaves</tissue>
    </source>
</reference>
<dbReference type="GeneID" id="113724233"/>
<gene>
    <name evidence="5" type="primary">LOC113724233</name>
</gene>
<accession>A0A6P6VJT7</accession>
<feature type="region of interest" description="Disordered" evidence="2">
    <location>
        <begin position="494"/>
        <end position="516"/>
    </location>
</feature>
<dbReference type="InterPro" id="IPR007527">
    <property type="entry name" value="Znf_SWIM"/>
</dbReference>
<keyword evidence="1" id="KW-0479">Metal-binding</keyword>
<evidence type="ECO:0000256" key="1">
    <source>
        <dbReference type="PROSITE-ProRule" id="PRU00325"/>
    </source>
</evidence>
<evidence type="ECO:0000313" key="5">
    <source>
        <dbReference type="RefSeq" id="XP_027102956.1"/>
    </source>
</evidence>
<dbReference type="PROSITE" id="PS50966">
    <property type="entry name" value="ZF_SWIM"/>
    <property type="match status" value="1"/>
</dbReference>
<evidence type="ECO:0000256" key="2">
    <source>
        <dbReference type="SAM" id="MobiDB-lite"/>
    </source>
</evidence>
<feature type="compositionally biased region" description="Polar residues" evidence="2">
    <location>
        <begin position="550"/>
        <end position="560"/>
    </location>
</feature>
<proteinExistence type="predicted"/>
<evidence type="ECO:0000259" key="3">
    <source>
        <dbReference type="PROSITE" id="PS50966"/>
    </source>
</evidence>
<dbReference type="Proteomes" id="UP001652660">
    <property type="component" value="Chromosome 2c"/>
</dbReference>
<dbReference type="Pfam" id="PF03108">
    <property type="entry name" value="DBD_Tnp_Mut"/>
    <property type="match status" value="1"/>
</dbReference>
<dbReference type="PANTHER" id="PTHR31973:SF187">
    <property type="entry name" value="MUTATOR TRANSPOSASE MUDRA PROTEIN"/>
    <property type="match status" value="1"/>
</dbReference>
<sequence length="708" mass="80191">MWIYNSKDEIEFQKGQLFTNVDAFRAALKDYVIQKGFPILRLKNEKSRVTAVYGVEGCQWRIHASPVADSVTFQIKSYQPEHTCVMDKQCAEATSDWMAKKLVSVMRDHPNMTSKGVEAELLKYGVRPSKMQIFRAKNKTLAEIEGTHAESYTKLPRYAELLRKYNPNSICKIHYDRPNILVVPAFLRIFVSFTAQKLGFLEGCRPFMGFDGCFLKGPFGGVLLTAVALDANNSIFSLAFAGLNLAYEEMIPEAIGRHCCRHICSNFKSQFPGILLSSFFWKVAKSYDAIGHNDAMASIKDIDINAWKYLDKIPRTTWCRHVFSTELKCDNVTNNFTESFNAWIGDRRGKPILTLVDGLRRKFMKKMHKRYQKGCTLTGHITPRIVEKLKEIGQASRKCQMHMASEDTFQVGDMDRTYIVNLRQRICDCDAFQISRILCKHATLGVIYRKEKLENYCEVWFTKDMYLKTYSHMIHPIPHVKRWPPMPEVLPTTVLSPPLRRAPGRPRVNRRREVDETACTTQEKRSSTLKCGNCGAFGHNKRTCKGAPVQKSSSNTTPTEQMAIRRGRPGKGMANTGLSRAVLWDHATRNAPIVHSNQGSNPSLPSQNGAAHIQVNVQTIATTHANRKRGRRFRHNPATSATKVGGRVKNFNSALTNPVVLVPPNTTSQNASSRQNLFLMEKEVGEFHDSPLRLEEAMVAAKTFNSEL</sequence>